<comment type="subcellular location">
    <subcellularLocation>
        <location evidence="1">Membrane</location>
        <topology evidence="1">Single-pass type II membrane protein</topology>
    </subcellularLocation>
</comment>
<comment type="similarity">
    <text evidence="2">Belongs to the glycosyltransferase 31 family. Beta3-Gal-T subfamily.</text>
</comment>
<protein>
    <submittedName>
        <fullName evidence="9">Uncharacterized protein</fullName>
    </submittedName>
</protein>
<dbReference type="PANTHER" id="PTHR23033">
    <property type="entry name" value="BETA1,3-GALACTOSYLTRANSFERASE"/>
    <property type="match status" value="1"/>
</dbReference>
<reference evidence="9" key="1">
    <citation type="submission" date="2022-11" db="UniProtKB">
        <authorList>
            <consortium name="WormBaseParasite"/>
        </authorList>
    </citation>
    <scope>IDENTIFICATION</scope>
</reference>
<dbReference type="WBParaSite" id="ACRNAN_Path_1313.g5159.t1">
    <property type="protein sequence ID" value="ACRNAN_Path_1313.g5159.t1"/>
    <property type="gene ID" value="ACRNAN_Path_1313.g5159"/>
</dbReference>
<sequence>MREIDYAFMVRQHYILLAVAPHKVVSSQRKRFIQIVFGILIGFLLACTLTFESESVTENVIRSTIETHTNTPQSGVIQPKKDIWLRCVITIESQTEKLEKFIEAIKDTYGRRCNQTFYITSSESLQKKYPDLEFYRIKTDLSPNRWSFFDRVLQFASDHSPPTMLLNNATEWTIILNERTYVIVENLKHFLSSMPVDMPIAAGKVTSIRSFLHNIFPFTETHLFSLDAGVVLSKSTLDQIVSNSECRPSYFFKPWYAGKALLQCVRSIGALVFDPVDEDGYRMFLSDSPRSLFMDESKFRLFNNADKGPKSKLSTCCSDKAISFGLVSYRDQRVIEYFLEHVRVFGQ</sequence>
<evidence type="ECO:0000256" key="7">
    <source>
        <dbReference type="SAM" id="Phobius"/>
    </source>
</evidence>
<dbReference type="Gene3D" id="3.90.550.50">
    <property type="match status" value="1"/>
</dbReference>
<keyword evidence="5 7" id="KW-1133">Transmembrane helix</keyword>
<keyword evidence="6 7" id="KW-0472">Membrane</keyword>
<proteinExistence type="inferred from homology"/>
<evidence type="ECO:0000256" key="1">
    <source>
        <dbReference type="ARBA" id="ARBA00004606"/>
    </source>
</evidence>
<dbReference type="AlphaFoldDB" id="A0A914BYS8"/>
<dbReference type="GO" id="GO:0016020">
    <property type="term" value="C:membrane"/>
    <property type="evidence" value="ECO:0007669"/>
    <property type="project" value="UniProtKB-SubCell"/>
</dbReference>
<name>A0A914BYS8_9BILA</name>
<evidence type="ECO:0000256" key="5">
    <source>
        <dbReference type="ARBA" id="ARBA00022989"/>
    </source>
</evidence>
<evidence type="ECO:0000256" key="4">
    <source>
        <dbReference type="ARBA" id="ARBA00022968"/>
    </source>
</evidence>
<dbReference type="PANTHER" id="PTHR23033:SF8">
    <property type="entry name" value="HEXOSYLTRANSFERASE"/>
    <property type="match status" value="1"/>
</dbReference>
<evidence type="ECO:0000313" key="9">
    <source>
        <dbReference type="WBParaSite" id="ACRNAN_Path_1313.g5159.t1"/>
    </source>
</evidence>
<evidence type="ECO:0000256" key="2">
    <source>
        <dbReference type="ARBA" id="ARBA00006462"/>
    </source>
</evidence>
<accession>A0A914BYS8</accession>
<organism evidence="8 9">
    <name type="scientific">Acrobeloides nanus</name>
    <dbReference type="NCBI Taxonomy" id="290746"/>
    <lineage>
        <taxon>Eukaryota</taxon>
        <taxon>Metazoa</taxon>
        <taxon>Ecdysozoa</taxon>
        <taxon>Nematoda</taxon>
        <taxon>Chromadorea</taxon>
        <taxon>Rhabditida</taxon>
        <taxon>Tylenchina</taxon>
        <taxon>Cephalobomorpha</taxon>
        <taxon>Cephaloboidea</taxon>
        <taxon>Cephalobidae</taxon>
        <taxon>Acrobeloides</taxon>
    </lineage>
</organism>
<keyword evidence="4" id="KW-0735">Signal-anchor</keyword>
<feature type="transmembrane region" description="Helical" evidence="7">
    <location>
        <begin position="32"/>
        <end position="51"/>
    </location>
</feature>
<evidence type="ECO:0000256" key="3">
    <source>
        <dbReference type="ARBA" id="ARBA00022692"/>
    </source>
</evidence>
<evidence type="ECO:0000313" key="8">
    <source>
        <dbReference type="Proteomes" id="UP000887540"/>
    </source>
</evidence>
<evidence type="ECO:0000256" key="6">
    <source>
        <dbReference type="ARBA" id="ARBA00023136"/>
    </source>
</evidence>
<keyword evidence="8" id="KW-1185">Reference proteome</keyword>
<keyword evidence="3 7" id="KW-0812">Transmembrane</keyword>
<dbReference type="Proteomes" id="UP000887540">
    <property type="component" value="Unplaced"/>
</dbReference>
<dbReference type="InterPro" id="IPR026050">
    <property type="entry name" value="C1GALT1/C1GALT1_chp1"/>
</dbReference>
<dbReference type="GO" id="GO:0016263">
    <property type="term" value="F:glycoprotein-N-acetylgalactosamine 3-beta-galactosyltransferase activity"/>
    <property type="evidence" value="ECO:0007669"/>
    <property type="project" value="TreeGrafter"/>
</dbReference>